<proteinExistence type="inferred from homology"/>
<feature type="domain" description="Major facilitator superfamily (MFS) profile" evidence="8">
    <location>
        <begin position="29"/>
        <end position="453"/>
    </location>
</feature>
<evidence type="ECO:0000256" key="7">
    <source>
        <dbReference type="SAM" id="Phobius"/>
    </source>
</evidence>
<dbReference type="AlphaFoldDB" id="A0A318FF97"/>
<keyword evidence="5 7" id="KW-1133">Transmembrane helix</keyword>
<name>A0A318FF97_KLEOX</name>
<accession>A0A318FF97</accession>
<dbReference type="Proteomes" id="UP000247485">
    <property type="component" value="Unassembled WGS sequence"/>
</dbReference>
<organism evidence="9 10">
    <name type="scientific">Klebsiella oxytoca</name>
    <dbReference type="NCBI Taxonomy" id="571"/>
    <lineage>
        <taxon>Bacteria</taxon>
        <taxon>Pseudomonadati</taxon>
        <taxon>Pseudomonadota</taxon>
        <taxon>Gammaproteobacteria</taxon>
        <taxon>Enterobacterales</taxon>
        <taxon>Enterobacteriaceae</taxon>
        <taxon>Klebsiella/Raoultella group</taxon>
        <taxon>Klebsiella</taxon>
    </lineage>
</organism>
<feature type="transmembrane region" description="Helical" evidence="7">
    <location>
        <begin position="95"/>
        <end position="112"/>
    </location>
</feature>
<evidence type="ECO:0000256" key="1">
    <source>
        <dbReference type="ARBA" id="ARBA00004651"/>
    </source>
</evidence>
<feature type="transmembrane region" description="Helical" evidence="7">
    <location>
        <begin position="342"/>
        <end position="374"/>
    </location>
</feature>
<feature type="transmembrane region" description="Helical" evidence="7">
    <location>
        <begin position="31"/>
        <end position="54"/>
    </location>
</feature>
<dbReference type="InterPro" id="IPR005828">
    <property type="entry name" value="MFS_sugar_transport-like"/>
</dbReference>
<dbReference type="InterPro" id="IPR005829">
    <property type="entry name" value="Sugar_transporter_CS"/>
</dbReference>
<keyword evidence="3" id="KW-1003">Cell membrane</keyword>
<feature type="transmembrane region" description="Helical" evidence="7">
    <location>
        <begin position="429"/>
        <end position="449"/>
    </location>
</feature>
<protein>
    <submittedName>
        <fullName evidence="9">Putative MFS family arabinose efflux permease</fullName>
    </submittedName>
</protein>
<comment type="similarity">
    <text evidence="2">Belongs to the major facilitator superfamily. Sugar transporter (TC 2.A.1.1) family.</text>
</comment>
<evidence type="ECO:0000256" key="6">
    <source>
        <dbReference type="ARBA" id="ARBA00023136"/>
    </source>
</evidence>
<evidence type="ECO:0000256" key="4">
    <source>
        <dbReference type="ARBA" id="ARBA00022692"/>
    </source>
</evidence>
<gene>
    <name evidence="9" type="ORF">DET57_12288</name>
</gene>
<dbReference type="CDD" id="cd17316">
    <property type="entry name" value="MFS_SV2_like"/>
    <property type="match status" value="1"/>
</dbReference>
<evidence type="ECO:0000256" key="5">
    <source>
        <dbReference type="ARBA" id="ARBA00022989"/>
    </source>
</evidence>
<keyword evidence="4 7" id="KW-0812">Transmembrane</keyword>
<dbReference type="PROSITE" id="PS00217">
    <property type="entry name" value="SUGAR_TRANSPORT_2"/>
    <property type="match status" value="1"/>
</dbReference>
<dbReference type="InterPro" id="IPR020846">
    <property type="entry name" value="MFS_dom"/>
</dbReference>
<comment type="caution">
    <text evidence="9">The sequence shown here is derived from an EMBL/GenBank/DDBJ whole genome shotgun (WGS) entry which is preliminary data.</text>
</comment>
<feature type="transmembrane region" description="Helical" evidence="7">
    <location>
        <begin position="60"/>
        <end position="83"/>
    </location>
</feature>
<dbReference type="Gene3D" id="1.20.1250.20">
    <property type="entry name" value="MFS general substrate transporter like domains"/>
    <property type="match status" value="1"/>
</dbReference>
<feature type="transmembrane region" description="Helical" evidence="7">
    <location>
        <begin position="273"/>
        <end position="298"/>
    </location>
</feature>
<comment type="subcellular location">
    <subcellularLocation>
        <location evidence="1">Cell membrane</location>
        <topology evidence="1">Multi-pass membrane protein</topology>
    </subcellularLocation>
</comment>
<sequence>MYQQQHIEFIIQKAKKRLDLQEAPGCTKAGWLMITALLIESWDIYSMAFILFALKDIYEPSSWLLGFTAAGTQLGAVVGALLGGWLTDKLGRRKIFLWSMILFAIFAVLQGLAPNMYWLAIIRCLAGIPVGADVANGFTYIMEVMPKGKREVMANRWQFMFALGIIAAILLVTTLVALDVHPDMIWRIVLAVPAIPACLLLFMRRELPETPAWFVERGRFIEAKKASREYYGEQDGRLLDDILPNENVTIADPTLKEALHDLFRRPFTRRTTLFGWFSCAVQSFENYAFSFFLPLILVTIGISGQIQNNLALLAVNCIAALSAFVGPLLLPKLGHKGLSKYGFLLVTIGISISAWGVYSSSFAFIIFGAALMLWGHYWDSESGMTVISLVAKPRYRGVASGIGYTIVKVTAFVTTLVFPALFEAVGVPVASMIIAIAPFCAFLASIFLLPEVFGHAVGDENDQEHDASPAIALQGHESPASTSKH</sequence>
<dbReference type="EMBL" id="QJJG01000022">
    <property type="protein sequence ID" value="PXW38629.1"/>
    <property type="molecule type" value="Genomic_DNA"/>
</dbReference>
<evidence type="ECO:0000259" key="8">
    <source>
        <dbReference type="PROSITE" id="PS50850"/>
    </source>
</evidence>
<evidence type="ECO:0000313" key="10">
    <source>
        <dbReference type="Proteomes" id="UP000247485"/>
    </source>
</evidence>
<dbReference type="SUPFAM" id="SSF103473">
    <property type="entry name" value="MFS general substrate transporter"/>
    <property type="match status" value="1"/>
</dbReference>
<feature type="transmembrane region" description="Helical" evidence="7">
    <location>
        <begin position="159"/>
        <end position="178"/>
    </location>
</feature>
<dbReference type="InterPro" id="IPR036259">
    <property type="entry name" value="MFS_trans_sf"/>
</dbReference>
<dbReference type="Pfam" id="PF00083">
    <property type="entry name" value="Sugar_tr"/>
    <property type="match status" value="1"/>
</dbReference>
<dbReference type="GO" id="GO:0005886">
    <property type="term" value="C:plasma membrane"/>
    <property type="evidence" value="ECO:0007669"/>
    <property type="project" value="UniProtKB-SubCell"/>
</dbReference>
<evidence type="ECO:0000313" key="9">
    <source>
        <dbReference type="EMBL" id="PXW38629.1"/>
    </source>
</evidence>
<evidence type="ECO:0000256" key="2">
    <source>
        <dbReference type="ARBA" id="ARBA00010992"/>
    </source>
</evidence>
<feature type="transmembrane region" description="Helical" evidence="7">
    <location>
        <begin position="310"/>
        <end position="330"/>
    </location>
</feature>
<dbReference type="InterPro" id="IPR050360">
    <property type="entry name" value="MFS_Sugar_Transporters"/>
</dbReference>
<keyword evidence="6 7" id="KW-0472">Membrane</keyword>
<feature type="transmembrane region" description="Helical" evidence="7">
    <location>
        <begin position="402"/>
        <end position="422"/>
    </location>
</feature>
<dbReference type="RefSeq" id="WP_110276650.1">
    <property type="nucleotide sequence ID" value="NZ_QJJG01000022.1"/>
</dbReference>
<feature type="transmembrane region" description="Helical" evidence="7">
    <location>
        <begin position="118"/>
        <end position="138"/>
    </location>
</feature>
<reference evidence="9 10" key="1">
    <citation type="submission" date="2018-05" db="EMBL/GenBank/DDBJ databases">
        <title>Freshwater and sediment microbial communities from various areas in North America, analyzing microbe dynamics in response to fracking.</title>
        <authorList>
            <person name="Lamendella R."/>
        </authorList>
    </citation>
    <scope>NUCLEOTIDE SEQUENCE [LARGE SCALE GENOMIC DNA]</scope>
    <source>
        <strain evidence="9 10">67</strain>
    </source>
</reference>
<dbReference type="PANTHER" id="PTHR48022">
    <property type="entry name" value="PLASTIDIC GLUCOSE TRANSPORTER 4"/>
    <property type="match status" value="1"/>
</dbReference>
<dbReference type="PROSITE" id="PS50850">
    <property type="entry name" value="MFS"/>
    <property type="match status" value="1"/>
</dbReference>
<dbReference type="GO" id="GO:0005351">
    <property type="term" value="F:carbohydrate:proton symporter activity"/>
    <property type="evidence" value="ECO:0007669"/>
    <property type="project" value="TreeGrafter"/>
</dbReference>
<feature type="transmembrane region" description="Helical" evidence="7">
    <location>
        <begin position="184"/>
        <end position="203"/>
    </location>
</feature>
<dbReference type="PANTHER" id="PTHR48022:SF2">
    <property type="entry name" value="PLASTIDIC GLUCOSE TRANSPORTER 4"/>
    <property type="match status" value="1"/>
</dbReference>
<evidence type="ECO:0000256" key="3">
    <source>
        <dbReference type="ARBA" id="ARBA00022475"/>
    </source>
</evidence>